<dbReference type="Pfam" id="PF00932">
    <property type="entry name" value="LTD"/>
    <property type="match status" value="1"/>
</dbReference>
<dbReference type="EMBL" id="FNCN01000007">
    <property type="protein sequence ID" value="SDG72469.1"/>
    <property type="molecule type" value="Genomic_DNA"/>
</dbReference>
<dbReference type="AlphaFoldDB" id="A0A1G7WKU6"/>
<dbReference type="STRING" id="504805.SAMN05421505_10778"/>
<dbReference type="SUPFAM" id="SSF74853">
    <property type="entry name" value="Lamin A/C globular tail domain"/>
    <property type="match status" value="1"/>
</dbReference>
<feature type="chain" id="PRO_5011787065" evidence="1">
    <location>
        <begin position="25"/>
        <end position="147"/>
    </location>
</feature>
<dbReference type="Gene3D" id="2.60.40.1260">
    <property type="entry name" value="Lamin Tail domain"/>
    <property type="match status" value="1"/>
</dbReference>
<proteinExistence type="predicted"/>
<organism evidence="3 4">
    <name type="scientific">Sinosporangium album</name>
    <dbReference type="NCBI Taxonomy" id="504805"/>
    <lineage>
        <taxon>Bacteria</taxon>
        <taxon>Bacillati</taxon>
        <taxon>Actinomycetota</taxon>
        <taxon>Actinomycetes</taxon>
        <taxon>Streptosporangiales</taxon>
        <taxon>Streptosporangiaceae</taxon>
        <taxon>Sinosporangium</taxon>
    </lineage>
</organism>
<reference evidence="3 4" key="1">
    <citation type="submission" date="2016-10" db="EMBL/GenBank/DDBJ databases">
        <authorList>
            <person name="de Groot N.N."/>
        </authorList>
    </citation>
    <scope>NUCLEOTIDE SEQUENCE [LARGE SCALE GENOMIC DNA]</scope>
    <source>
        <strain evidence="3 4">CPCC 201354</strain>
    </source>
</reference>
<feature type="domain" description="LTD" evidence="2">
    <location>
        <begin position="17"/>
        <end position="139"/>
    </location>
</feature>
<evidence type="ECO:0000256" key="1">
    <source>
        <dbReference type="SAM" id="SignalP"/>
    </source>
</evidence>
<evidence type="ECO:0000313" key="3">
    <source>
        <dbReference type="EMBL" id="SDG72469.1"/>
    </source>
</evidence>
<gene>
    <name evidence="3" type="ORF">SAMN05421505_10778</name>
</gene>
<feature type="signal peptide" evidence="1">
    <location>
        <begin position="1"/>
        <end position="24"/>
    </location>
</feature>
<accession>A0A1G7WKU6</accession>
<dbReference type="RefSeq" id="WP_245690939.1">
    <property type="nucleotide sequence ID" value="NZ_FNCN01000007.1"/>
</dbReference>
<evidence type="ECO:0000259" key="2">
    <source>
        <dbReference type="PROSITE" id="PS51841"/>
    </source>
</evidence>
<dbReference type="PROSITE" id="PS51841">
    <property type="entry name" value="LTD"/>
    <property type="match status" value="1"/>
</dbReference>
<evidence type="ECO:0000313" key="4">
    <source>
        <dbReference type="Proteomes" id="UP000198923"/>
    </source>
</evidence>
<protein>
    <submittedName>
        <fullName evidence="3">Lamin Tail Domain</fullName>
    </submittedName>
</protein>
<dbReference type="Proteomes" id="UP000198923">
    <property type="component" value="Unassembled WGS sequence"/>
</dbReference>
<sequence length="147" mass="16366">MRRSAVLVGLPMAALLTYAPAAQAAAPSVQITRVYYDSPGSDRGGNKSVNGEYIVFKNTTRRAVELAGWTVRDKNGFRYTFGDVTLRPGKSVRLRSGMGNDGTSTVYWQRKWYVWNNDKDTAYLRSATGKLIDSCSYNSSRVDYVNC</sequence>
<keyword evidence="1" id="KW-0732">Signal</keyword>
<dbReference type="InterPro" id="IPR001322">
    <property type="entry name" value="Lamin_tail_dom"/>
</dbReference>
<keyword evidence="4" id="KW-1185">Reference proteome</keyword>
<dbReference type="InterPro" id="IPR036415">
    <property type="entry name" value="Lamin_tail_dom_sf"/>
</dbReference>
<name>A0A1G7WKU6_9ACTN</name>